<dbReference type="VEuPathDB" id="TriTrypDB:BSAL_27060"/>
<evidence type="ECO:0000256" key="1">
    <source>
        <dbReference type="SAM" id="Phobius"/>
    </source>
</evidence>
<evidence type="ECO:0000313" key="3">
    <source>
        <dbReference type="Proteomes" id="UP000051952"/>
    </source>
</evidence>
<dbReference type="AlphaFoldDB" id="A0A0S4JK61"/>
<reference evidence="3" key="1">
    <citation type="submission" date="2015-09" db="EMBL/GenBank/DDBJ databases">
        <authorList>
            <consortium name="Pathogen Informatics"/>
        </authorList>
    </citation>
    <scope>NUCLEOTIDE SEQUENCE [LARGE SCALE GENOMIC DNA]</scope>
    <source>
        <strain evidence="3">Lake Konstanz</strain>
    </source>
</reference>
<organism evidence="2 3">
    <name type="scientific">Bodo saltans</name>
    <name type="common">Flagellated protozoan</name>
    <dbReference type="NCBI Taxonomy" id="75058"/>
    <lineage>
        <taxon>Eukaryota</taxon>
        <taxon>Discoba</taxon>
        <taxon>Euglenozoa</taxon>
        <taxon>Kinetoplastea</taxon>
        <taxon>Metakinetoplastina</taxon>
        <taxon>Eubodonida</taxon>
        <taxon>Bodonidae</taxon>
        <taxon>Bodo</taxon>
    </lineage>
</organism>
<dbReference type="Proteomes" id="UP000051952">
    <property type="component" value="Unassembled WGS sequence"/>
</dbReference>
<feature type="transmembrane region" description="Helical" evidence="1">
    <location>
        <begin position="32"/>
        <end position="53"/>
    </location>
</feature>
<feature type="transmembrane region" description="Helical" evidence="1">
    <location>
        <begin position="87"/>
        <end position="107"/>
    </location>
</feature>
<keyword evidence="3" id="KW-1185">Reference proteome</keyword>
<keyword evidence="1" id="KW-1133">Transmembrane helix</keyword>
<keyword evidence="1" id="KW-0812">Transmembrane</keyword>
<sequence length="116" mass="12624">MSFAAASVGFGAALVLLSLAHSAFYHYRVAILAAHESLFVCFYACIIGAVFSAEPGTSPLGDTQFAWLYVLTALNSVRPRAHGVAPHFTLDICASLLFILQAILYPYHIEIVRSYK</sequence>
<evidence type="ECO:0000313" key="2">
    <source>
        <dbReference type="EMBL" id="CUG90496.1"/>
    </source>
</evidence>
<gene>
    <name evidence="2" type="ORF">BSAL_27060</name>
</gene>
<dbReference type="EMBL" id="CYKH01001837">
    <property type="protein sequence ID" value="CUG90496.1"/>
    <property type="molecule type" value="Genomic_DNA"/>
</dbReference>
<protein>
    <submittedName>
        <fullName evidence="2">Membrane-associated protein, putative</fullName>
    </submittedName>
</protein>
<accession>A0A0S4JK61</accession>
<name>A0A0S4JK61_BODSA</name>
<keyword evidence="1" id="KW-0472">Membrane</keyword>
<proteinExistence type="predicted"/>